<dbReference type="SUPFAM" id="SSF52402">
    <property type="entry name" value="Adenine nucleotide alpha hydrolases-like"/>
    <property type="match status" value="1"/>
</dbReference>
<organism evidence="3">
    <name type="scientific">Archaeoglobus fulgidus</name>
    <dbReference type="NCBI Taxonomy" id="2234"/>
    <lineage>
        <taxon>Archaea</taxon>
        <taxon>Methanobacteriati</taxon>
        <taxon>Methanobacteriota</taxon>
        <taxon>Archaeoglobi</taxon>
        <taxon>Archaeoglobales</taxon>
        <taxon>Archaeoglobaceae</taxon>
        <taxon>Archaeoglobus</taxon>
    </lineage>
</organism>
<feature type="domain" description="UspA" evidence="2">
    <location>
        <begin position="1"/>
        <end position="136"/>
    </location>
</feature>
<accession>A0A7J2TI11</accession>
<evidence type="ECO:0000259" key="2">
    <source>
        <dbReference type="Pfam" id="PF00582"/>
    </source>
</evidence>
<sequence>MFNRIFFPFDLSKTAEELLYATKELGRLGVKKLTVFYAIEYNPEALAEGGVDLESFLAKLNASASLKLKNVTKRLSEFLETEYKLSTTIDAAEEILKRSAEYDLMIIPSKSRTPFQFGRVAERVIRRSQIPTLVIKANPEFGRKYYEFLLSRLLDKVAFVNLENIPEIPGVSNVLLVNSADLDSILEQKLSKEEIMHPLTPIPKLPEYLSEYWMTAKEKLERVKKQLEYRGVKAEILICLSGKLEENLKDRNATMVIVRKDDFPLVSDFPAILVLPNF</sequence>
<dbReference type="PANTHER" id="PTHR46268:SF26">
    <property type="entry name" value="UNIVERSAL STRESS PROTEIN MJ0577"/>
    <property type="match status" value="1"/>
</dbReference>
<evidence type="ECO:0000313" key="3">
    <source>
        <dbReference type="EMBL" id="HEH35260.1"/>
    </source>
</evidence>
<comment type="caution">
    <text evidence="3">The sequence shown here is derived from an EMBL/GenBank/DDBJ whole genome shotgun (WGS) entry which is preliminary data.</text>
</comment>
<reference evidence="3" key="1">
    <citation type="journal article" date="2020" name="mSystems">
        <title>Genome- and Community-Level Interaction Insights into Carbon Utilization and Element Cycling Functions of Hydrothermarchaeota in Hydrothermal Sediment.</title>
        <authorList>
            <person name="Zhou Z."/>
            <person name="Liu Y."/>
            <person name="Xu W."/>
            <person name="Pan J."/>
            <person name="Luo Z.H."/>
            <person name="Li M."/>
        </authorList>
    </citation>
    <scope>NUCLEOTIDE SEQUENCE [LARGE SCALE GENOMIC DNA]</scope>
    <source>
        <strain evidence="3">SpSt-26</strain>
    </source>
</reference>
<dbReference type="Gene3D" id="3.40.50.620">
    <property type="entry name" value="HUPs"/>
    <property type="match status" value="1"/>
</dbReference>
<proteinExistence type="inferred from homology"/>
<comment type="similarity">
    <text evidence="1">Belongs to the universal stress protein A family.</text>
</comment>
<dbReference type="PRINTS" id="PR01438">
    <property type="entry name" value="UNVRSLSTRESS"/>
</dbReference>
<dbReference type="Pfam" id="PF00582">
    <property type="entry name" value="Usp"/>
    <property type="match status" value="1"/>
</dbReference>
<dbReference type="PANTHER" id="PTHR46268">
    <property type="entry name" value="STRESS RESPONSE PROTEIN NHAX"/>
    <property type="match status" value="1"/>
</dbReference>
<dbReference type="InterPro" id="IPR006015">
    <property type="entry name" value="Universal_stress_UspA"/>
</dbReference>
<dbReference type="EMBL" id="DSLA01000059">
    <property type="protein sequence ID" value="HEH35260.1"/>
    <property type="molecule type" value="Genomic_DNA"/>
</dbReference>
<dbReference type="AlphaFoldDB" id="A0A7J2TI11"/>
<dbReference type="InterPro" id="IPR014729">
    <property type="entry name" value="Rossmann-like_a/b/a_fold"/>
</dbReference>
<name>A0A7J2TI11_ARCFL</name>
<protein>
    <submittedName>
        <fullName evidence="3">Universal stress protein</fullName>
    </submittedName>
</protein>
<evidence type="ECO:0000256" key="1">
    <source>
        <dbReference type="ARBA" id="ARBA00008791"/>
    </source>
</evidence>
<gene>
    <name evidence="3" type="ORF">ENP88_03725</name>
</gene>
<dbReference type="CDD" id="cd00293">
    <property type="entry name" value="USP-like"/>
    <property type="match status" value="1"/>
</dbReference>
<dbReference type="InterPro" id="IPR006016">
    <property type="entry name" value="UspA"/>
</dbReference>